<evidence type="ECO:0000256" key="2">
    <source>
        <dbReference type="ARBA" id="ARBA00012737"/>
    </source>
</evidence>
<dbReference type="EC" id="6.3.5.4" evidence="2"/>
<dbReference type="GO" id="GO:0006529">
    <property type="term" value="P:asparagine biosynthetic process"/>
    <property type="evidence" value="ECO:0007669"/>
    <property type="project" value="UniProtKB-KW"/>
</dbReference>
<keyword evidence="7" id="KW-1185">Reference proteome</keyword>
<comment type="pathway">
    <text evidence="1">Amino-acid biosynthesis; L-asparagine biosynthesis; L-asparagine from L-aspartate (L-Gln route): step 1/1.</text>
</comment>
<dbReference type="SUPFAM" id="SSF52402">
    <property type="entry name" value="Adenine nucleotide alpha hydrolases-like"/>
    <property type="match status" value="1"/>
</dbReference>
<dbReference type="GO" id="GO:0004066">
    <property type="term" value="F:asparagine synthase (glutamine-hydrolyzing) activity"/>
    <property type="evidence" value="ECO:0007669"/>
    <property type="project" value="UniProtKB-EC"/>
</dbReference>
<accession>A0A345XMV0</accession>
<evidence type="ECO:0000256" key="1">
    <source>
        <dbReference type="ARBA" id="ARBA00005187"/>
    </source>
</evidence>
<protein>
    <recommendedName>
        <fullName evidence="2">asparagine synthase (glutamine-hydrolyzing)</fullName>
        <ecNumber evidence="2">6.3.5.4</ecNumber>
    </recommendedName>
</protein>
<name>A0A345XMV0_9ACTN</name>
<evidence type="ECO:0000259" key="5">
    <source>
        <dbReference type="Pfam" id="PF00733"/>
    </source>
</evidence>
<keyword evidence="3" id="KW-0061">Asparagine biosynthesis</keyword>
<gene>
    <name evidence="6" type="ORF">DVA86_10195</name>
</gene>
<organism evidence="6 7">
    <name type="scientific">Streptomyces armeniacus</name>
    <dbReference type="NCBI Taxonomy" id="83291"/>
    <lineage>
        <taxon>Bacteria</taxon>
        <taxon>Bacillati</taxon>
        <taxon>Actinomycetota</taxon>
        <taxon>Actinomycetes</taxon>
        <taxon>Kitasatosporales</taxon>
        <taxon>Streptomycetaceae</taxon>
        <taxon>Streptomyces</taxon>
    </lineage>
</organism>
<dbReference type="RefSeq" id="WP_208877536.1">
    <property type="nucleotide sequence ID" value="NZ_CP031320.1"/>
</dbReference>
<evidence type="ECO:0000256" key="3">
    <source>
        <dbReference type="ARBA" id="ARBA00022888"/>
    </source>
</evidence>
<dbReference type="EMBL" id="CP031320">
    <property type="protein sequence ID" value="AXK32966.1"/>
    <property type="molecule type" value="Genomic_DNA"/>
</dbReference>
<sequence>MGEEWFAVLPDSDTGLAAARALRPLASDVIEHASGRPWLLGRWPEREVTVATAGTVRLAVAGCSPATVGSLRERLRGARSVHDMDRTVARLPGCFHLLASVDGRVRAQGTLASVRRVFHARVGDAVIAADSALVLARLTGADWDPSWLALRLANMTAPFPLHETTPWRGVRAVPGDHWLELAQDGTAAERRRWTAPEPALPLTEGAPAVRDALAAAVQTRTTHGGTVSTDLSGGMDSTSLAFLAGRGPAKLVTFRMAERDAGNDDAYFADRAAALLPRAHHRVHRPDRTAAMFAGLGPDTAAADPEAPFAWMRTRARLAHAVRAMAAEGSRVHLAGHGGDELFRPDTTYLHDLFRAHPRTALRYLRAHRTLGRWSAPALARALADSRTPGHELADQALRLRAPRPGLRHVSFAWSPLLRLPDWVTDDAAETAGELLRAIATDPADPVEPLADGRAQHGVVLMARCTGASVRQANRVNASPASSGPGGSPGGPPFAVPYLDDHVLSAALAVRLEDRNSPWRFKPLLAAAMRGIVPEELLHRTTKGAFGADYYAGLRRHRAELLALFDGSELARHGLIDDATLRRALLRPHKDNTALSGLDATLACEAWLRSLNARATAGPHTGSGTVPDPVPH</sequence>
<evidence type="ECO:0000256" key="4">
    <source>
        <dbReference type="ARBA" id="ARBA00048741"/>
    </source>
</evidence>
<dbReference type="InterPro" id="IPR014729">
    <property type="entry name" value="Rossmann-like_a/b/a_fold"/>
</dbReference>
<evidence type="ECO:0000313" key="6">
    <source>
        <dbReference type="EMBL" id="AXK32966.1"/>
    </source>
</evidence>
<dbReference type="Gene3D" id="3.40.50.620">
    <property type="entry name" value="HUPs"/>
    <property type="match status" value="1"/>
</dbReference>
<dbReference type="InterPro" id="IPR001962">
    <property type="entry name" value="Asn_synthase"/>
</dbReference>
<dbReference type="KEGG" id="sarm:DVA86_10195"/>
<feature type="domain" description="Asparagine synthetase" evidence="5">
    <location>
        <begin position="495"/>
        <end position="609"/>
    </location>
</feature>
<dbReference type="PANTHER" id="PTHR43284:SF1">
    <property type="entry name" value="ASPARAGINE SYNTHETASE"/>
    <property type="match status" value="1"/>
</dbReference>
<keyword evidence="3" id="KW-0028">Amino-acid biosynthesis</keyword>
<comment type="catalytic activity">
    <reaction evidence="4">
        <text>L-aspartate + L-glutamine + ATP + H2O = L-asparagine + L-glutamate + AMP + diphosphate + H(+)</text>
        <dbReference type="Rhea" id="RHEA:12228"/>
        <dbReference type="ChEBI" id="CHEBI:15377"/>
        <dbReference type="ChEBI" id="CHEBI:15378"/>
        <dbReference type="ChEBI" id="CHEBI:29985"/>
        <dbReference type="ChEBI" id="CHEBI:29991"/>
        <dbReference type="ChEBI" id="CHEBI:30616"/>
        <dbReference type="ChEBI" id="CHEBI:33019"/>
        <dbReference type="ChEBI" id="CHEBI:58048"/>
        <dbReference type="ChEBI" id="CHEBI:58359"/>
        <dbReference type="ChEBI" id="CHEBI:456215"/>
        <dbReference type="EC" id="6.3.5.4"/>
    </reaction>
</comment>
<dbReference type="InterPro" id="IPR051786">
    <property type="entry name" value="ASN_synthetase/amidase"/>
</dbReference>
<reference evidence="6 7" key="1">
    <citation type="submission" date="2018-07" db="EMBL/GenBank/DDBJ databases">
        <title>Draft genome of the type strain Streptomyces armeniacus ATCC 15676.</title>
        <authorList>
            <person name="Labana P."/>
            <person name="Gosse J.T."/>
            <person name="Boddy C.N."/>
        </authorList>
    </citation>
    <scope>NUCLEOTIDE SEQUENCE [LARGE SCALE GENOMIC DNA]</scope>
    <source>
        <strain evidence="6 7">ATCC 15676</strain>
    </source>
</reference>
<dbReference type="Proteomes" id="UP000254425">
    <property type="component" value="Chromosome"/>
</dbReference>
<proteinExistence type="predicted"/>
<feature type="domain" description="Asparagine synthetase" evidence="5">
    <location>
        <begin position="209"/>
        <end position="391"/>
    </location>
</feature>
<dbReference type="Pfam" id="PF00733">
    <property type="entry name" value="Asn_synthase"/>
    <property type="match status" value="2"/>
</dbReference>
<dbReference type="PANTHER" id="PTHR43284">
    <property type="entry name" value="ASPARAGINE SYNTHETASE (GLUTAMINE-HYDROLYZING)"/>
    <property type="match status" value="1"/>
</dbReference>
<dbReference type="AlphaFoldDB" id="A0A345XMV0"/>
<evidence type="ECO:0000313" key="7">
    <source>
        <dbReference type="Proteomes" id="UP000254425"/>
    </source>
</evidence>